<dbReference type="GO" id="GO:0008270">
    <property type="term" value="F:zinc ion binding"/>
    <property type="evidence" value="ECO:0007669"/>
    <property type="project" value="InterPro"/>
</dbReference>
<dbReference type="Pfam" id="PF11951">
    <property type="entry name" value="Fungal_trans_2"/>
    <property type="match status" value="1"/>
</dbReference>
<dbReference type="PANTHER" id="PTHR37534:SF15">
    <property type="entry name" value="ZN(II)2CYS6 TRANSCRIPTION FACTOR (EUROFUNG)"/>
    <property type="match status" value="1"/>
</dbReference>
<evidence type="ECO:0000256" key="1">
    <source>
        <dbReference type="ARBA" id="ARBA00004123"/>
    </source>
</evidence>
<dbReference type="AlphaFoldDB" id="A0AAE8MZ95"/>
<dbReference type="CDD" id="cd00067">
    <property type="entry name" value="GAL4"/>
    <property type="match status" value="1"/>
</dbReference>
<evidence type="ECO:0000256" key="3">
    <source>
        <dbReference type="SAM" id="MobiDB-lite"/>
    </source>
</evidence>
<comment type="caution">
    <text evidence="5">The sequence shown here is derived from an EMBL/GenBank/DDBJ whole genome shotgun (WGS) entry which is preliminary data.</text>
</comment>
<evidence type="ECO:0000313" key="5">
    <source>
        <dbReference type="EMBL" id="SPO03546.1"/>
    </source>
</evidence>
<comment type="subcellular location">
    <subcellularLocation>
        <location evidence="1">Nucleus</location>
    </subcellularLocation>
</comment>
<dbReference type="GO" id="GO:0000981">
    <property type="term" value="F:DNA-binding transcription factor activity, RNA polymerase II-specific"/>
    <property type="evidence" value="ECO:0007669"/>
    <property type="project" value="InterPro"/>
</dbReference>
<feature type="region of interest" description="Disordered" evidence="3">
    <location>
        <begin position="54"/>
        <end position="74"/>
    </location>
</feature>
<dbReference type="Pfam" id="PF00172">
    <property type="entry name" value="Zn_clus"/>
    <property type="match status" value="1"/>
</dbReference>
<dbReference type="InterPro" id="IPR001138">
    <property type="entry name" value="Zn2Cys6_DnaBD"/>
</dbReference>
<dbReference type="Gene3D" id="4.10.240.10">
    <property type="entry name" value="Zn(2)-C6 fungal-type DNA-binding domain"/>
    <property type="match status" value="1"/>
</dbReference>
<feature type="domain" description="Zn(2)-C6 fungal-type" evidence="4">
    <location>
        <begin position="27"/>
        <end position="55"/>
    </location>
</feature>
<reference evidence="5" key="1">
    <citation type="submission" date="2018-03" db="EMBL/GenBank/DDBJ databases">
        <authorList>
            <person name="Guldener U."/>
        </authorList>
    </citation>
    <scope>NUCLEOTIDE SEQUENCE</scope>
</reference>
<gene>
    <name evidence="5" type="ORF">DNG_06229</name>
</gene>
<evidence type="ECO:0000313" key="6">
    <source>
        <dbReference type="Proteomes" id="UP001187682"/>
    </source>
</evidence>
<feature type="region of interest" description="Disordered" evidence="3">
    <location>
        <begin position="369"/>
        <end position="388"/>
    </location>
</feature>
<sequence>MSSLVNEDGRFVWKLSSYLQAGTNIKEKKKKCDEVRPQCQRCSDKRLECTYEAVKPRQRRRQSSREPLSPLSPYMQRPALDLAFPSFEEPLGSWDHNTTTSPVATQYPPIAEALAPVSAVPEASLLSPDVTTVLEQQQPTYHKPETTEDDDVEEIAVSTSTELTLAHPSRSRDVTAPYRNTQADFSLENSHFKFVVPLYAEFADLHRRRTLVDHFCNVLSRRIVLNEDSGNPFQRLVLPLCQRSEAVRNSVYALASAHREYGGLVTTNGENSAFFYNQAIQGITMLIGKGAKANRNELLAAIMLLVYYEVLVKDGTTNIVDGHLKGAMSVIAASNESPDDTAVFLERAFRFYEVISALSFGTAPLTTSTANDCAAPRPRAKTPTSRSGGDVDTLLGMASTLWPILHKLSTLLALKRKLESSSLEADPAGTAALQTEFANSAYGVDVALKEWKPNLPPQLYAVGKDEAEESCDPEARASASQRAHLQSVLNNALAYQHSAIVYLHRTIYGHSRSHALVQRHAHVALTHCVATVRNGGPMGALLWPLFVAACEAVTLGDRDLARQAFMAIGQRQGMLNIERAWFIIQEVWRRADTADEFAKASQVGGAGSGCGTLPIFKGRDLWRRVSEEMGVTIVLG</sequence>
<organism evidence="5 6">
    <name type="scientific">Cephalotrichum gorgonifer</name>
    <dbReference type="NCBI Taxonomy" id="2041049"/>
    <lineage>
        <taxon>Eukaryota</taxon>
        <taxon>Fungi</taxon>
        <taxon>Dikarya</taxon>
        <taxon>Ascomycota</taxon>
        <taxon>Pezizomycotina</taxon>
        <taxon>Sordariomycetes</taxon>
        <taxon>Hypocreomycetidae</taxon>
        <taxon>Microascales</taxon>
        <taxon>Microascaceae</taxon>
        <taxon>Cephalotrichum</taxon>
    </lineage>
</organism>
<name>A0AAE8MZ95_9PEZI</name>
<dbReference type="EMBL" id="ONZQ02000008">
    <property type="protein sequence ID" value="SPO03546.1"/>
    <property type="molecule type" value="Genomic_DNA"/>
</dbReference>
<dbReference type="SUPFAM" id="SSF57701">
    <property type="entry name" value="Zn2/Cys6 DNA-binding domain"/>
    <property type="match status" value="1"/>
</dbReference>
<protein>
    <recommendedName>
        <fullName evidence="4">Zn(2)-C6 fungal-type domain-containing protein</fullName>
    </recommendedName>
</protein>
<dbReference type="Proteomes" id="UP001187682">
    <property type="component" value="Unassembled WGS sequence"/>
</dbReference>
<proteinExistence type="predicted"/>
<evidence type="ECO:0000259" key="4">
    <source>
        <dbReference type="Pfam" id="PF00172"/>
    </source>
</evidence>
<dbReference type="GO" id="GO:0045944">
    <property type="term" value="P:positive regulation of transcription by RNA polymerase II"/>
    <property type="evidence" value="ECO:0007669"/>
    <property type="project" value="TreeGrafter"/>
</dbReference>
<keyword evidence="2" id="KW-0539">Nucleus</keyword>
<dbReference type="InterPro" id="IPR036864">
    <property type="entry name" value="Zn2-C6_fun-type_DNA-bd_sf"/>
</dbReference>
<accession>A0AAE8MZ95</accession>
<evidence type="ECO:0000256" key="2">
    <source>
        <dbReference type="ARBA" id="ARBA00023242"/>
    </source>
</evidence>
<dbReference type="InterPro" id="IPR021858">
    <property type="entry name" value="Fun_TF"/>
</dbReference>
<dbReference type="PANTHER" id="PTHR37534">
    <property type="entry name" value="TRANSCRIPTIONAL ACTIVATOR PROTEIN UGA3"/>
    <property type="match status" value="1"/>
</dbReference>
<keyword evidence="6" id="KW-1185">Reference proteome</keyword>
<dbReference type="GO" id="GO:0000976">
    <property type="term" value="F:transcription cis-regulatory region binding"/>
    <property type="evidence" value="ECO:0007669"/>
    <property type="project" value="TreeGrafter"/>
</dbReference>
<dbReference type="GO" id="GO:0005634">
    <property type="term" value="C:nucleus"/>
    <property type="evidence" value="ECO:0007669"/>
    <property type="project" value="UniProtKB-SubCell"/>
</dbReference>